<keyword evidence="2" id="KW-1185">Reference proteome</keyword>
<accession>A0A2Z7B017</accession>
<reference evidence="1 2" key="1">
    <citation type="journal article" date="2015" name="Proc. Natl. Acad. Sci. U.S.A.">
        <title>The resurrection genome of Boea hygrometrica: A blueprint for survival of dehydration.</title>
        <authorList>
            <person name="Xiao L."/>
            <person name="Yang G."/>
            <person name="Zhang L."/>
            <person name="Yang X."/>
            <person name="Zhao S."/>
            <person name="Ji Z."/>
            <person name="Zhou Q."/>
            <person name="Hu M."/>
            <person name="Wang Y."/>
            <person name="Chen M."/>
            <person name="Xu Y."/>
            <person name="Jin H."/>
            <person name="Xiao X."/>
            <person name="Hu G."/>
            <person name="Bao F."/>
            <person name="Hu Y."/>
            <person name="Wan P."/>
            <person name="Li L."/>
            <person name="Deng X."/>
            <person name="Kuang T."/>
            <person name="Xiang C."/>
            <person name="Zhu J.K."/>
            <person name="Oliver M.J."/>
            <person name="He Y."/>
        </authorList>
    </citation>
    <scope>NUCLEOTIDE SEQUENCE [LARGE SCALE GENOMIC DNA]</scope>
    <source>
        <strain evidence="2">cv. XS01</strain>
    </source>
</reference>
<gene>
    <name evidence="1" type="ORF">F511_14725</name>
</gene>
<sequence>MLMFLACQIWYTVATTTEYLNLAGVQVPPYFVLKALNNHELIAFLYPCQATLELCTNLFKQFTFEEYVCADMLSSVYDGVPVLLLASVSCYQGFSAGRGYRPDGGTPGGG</sequence>
<name>A0A2Z7B017_9LAMI</name>
<organism evidence="1 2">
    <name type="scientific">Dorcoceras hygrometricum</name>
    <dbReference type="NCBI Taxonomy" id="472368"/>
    <lineage>
        <taxon>Eukaryota</taxon>
        <taxon>Viridiplantae</taxon>
        <taxon>Streptophyta</taxon>
        <taxon>Embryophyta</taxon>
        <taxon>Tracheophyta</taxon>
        <taxon>Spermatophyta</taxon>
        <taxon>Magnoliopsida</taxon>
        <taxon>eudicotyledons</taxon>
        <taxon>Gunneridae</taxon>
        <taxon>Pentapetalae</taxon>
        <taxon>asterids</taxon>
        <taxon>lamiids</taxon>
        <taxon>Lamiales</taxon>
        <taxon>Gesneriaceae</taxon>
        <taxon>Didymocarpoideae</taxon>
        <taxon>Trichosporeae</taxon>
        <taxon>Loxocarpinae</taxon>
        <taxon>Dorcoceras</taxon>
    </lineage>
</organism>
<dbReference type="AlphaFoldDB" id="A0A2Z7B017"/>
<evidence type="ECO:0000313" key="2">
    <source>
        <dbReference type="Proteomes" id="UP000250235"/>
    </source>
</evidence>
<dbReference type="Proteomes" id="UP000250235">
    <property type="component" value="Unassembled WGS sequence"/>
</dbReference>
<evidence type="ECO:0000313" key="1">
    <source>
        <dbReference type="EMBL" id="KZV24842.1"/>
    </source>
</evidence>
<proteinExistence type="predicted"/>
<dbReference type="EMBL" id="KV012500">
    <property type="protein sequence ID" value="KZV24842.1"/>
    <property type="molecule type" value="Genomic_DNA"/>
</dbReference>
<protein>
    <submittedName>
        <fullName evidence="1">Uncharacterized protein</fullName>
    </submittedName>
</protein>